<feature type="non-terminal residue" evidence="3">
    <location>
        <position position="1"/>
    </location>
</feature>
<accession>A0A382AEK0</accession>
<keyword evidence="1" id="KW-1133">Transmembrane helix</keyword>
<sequence length="204" mass="23094">PNVKPKTQRNSPDRSIKLFSYIIGLTVALSILVWYQKNFLVQPSEENLKIANIKIHENTNINGVDIDYKIINHTNSWQWPINKAEKNYESNSNELELVGSEKTQDKIKNIADTNEVSTYNIQQSNDTVVLNLTGDSWIEIYDREGSRLFLDLARGGKNYIINGNSPFDILLGAANEVSIEFNGSSVNIEPYIKFGIARFTLPAE</sequence>
<dbReference type="PANTHER" id="PTHR34475:SF1">
    <property type="entry name" value="CYTOSKELETON PROTEIN RODZ"/>
    <property type="match status" value="1"/>
</dbReference>
<feature type="transmembrane region" description="Helical" evidence="1">
    <location>
        <begin position="18"/>
        <end position="35"/>
    </location>
</feature>
<keyword evidence="1" id="KW-0812">Transmembrane</keyword>
<dbReference type="AlphaFoldDB" id="A0A382AEK0"/>
<protein>
    <recommendedName>
        <fullName evidence="2">Cytoskeleton protein RodZ-like C-terminal domain-containing protein</fullName>
    </recommendedName>
</protein>
<proteinExistence type="predicted"/>
<dbReference type="EMBL" id="UINC01025077">
    <property type="protein sequence ID" value="SVA99990.1"/>
    <property type="molecule type" value="Genomic_DNA"/>
</dbReference>
<dbReference type="InterPro" id="IPR050400">
    <property type="entry name" value="Bact_Cytoskel_RodZ"/>
</dbReference>
<feature type="domain" description="Cytoskeleton protein RodZ-like C-terminal" evidence="2">
    <location>
        <begin position="129"/>
        <end position="200"/>
    </location>
</feature>
<dbReference type="PANTHER" id="PTHR34475">
    <property type="match status" value="1"/>
</dbReference>
<dbReference type="Pfam" id="PF13464">
    <property type="entry name" value="RodZ_C"/>
    <property type="match status" value="1"/>
</dbReference>
<reference evidence="3" key="1">
    <citation type="submission" date="2018-05" db="EMBL/GenBank/DDBJ databases">
        <authorList>
            <person name="Lanie J.A."/>
            <person name="Ng W.-L."/>
            <person name="Kazmierczak K.M."/>
            <person name="Andrzejewski T.M."/>
            <person name="Davidsen T.M."/>
            <person name="Wayne K.J."/>
            <person name="Tettelin H."/>
            <person name="Glass J.I."/>
            <person name="Rusch D."/>
            <person name="Podicherti R."/>
            <person name="Tsui H.-C.T."/>
            <person name="Winkler M.E."/>
        </authorList>
    </citation>
    <scope>NUCLEOTIDE SEQUENCE</scope>
</reference>
<gene>
    <name evidence="3" type="ORF">METZ01_LOCUS152844</name>
</gene>
<dbReference type="InterPro" id="IPR025194">
    <property type="entry name" value="RodZ-like_C"/>
</dbReference>
<organism evidence="3">
    <name type="scientific">marine metagenome</name>
    <dbReference type="NCBI Taxonomy" id="408172"/>
    <lineage>
        <taxon>unclassified sequences</taxon>
        <taxon>metagenomes</taxon>
        <taxon>ecological metagenomes</taxon>
    </lineage>
</organism>
<evidence type="ECO:0000259" key="2">
    <source>
        <dbReference type="Pfam" id="PF13464"/>
    </source>
</evidence>
<evidence type="ECO:0000256" key="1">
    <source>
        <dbReference type="SAM" id="Phobius"/>
    </source>
</evidence>
<name>A0A382AEK0_9ZZZZ</name>
<evidence type="ECO:0000313" key="3">
    <source>
        <dbReference type="EMBL" id="SVA99990.1"/>
    </source>
</evidence>
<keyword evidence="1" id="KW-0472">Membrane</keyword>